<dbReference type="AlphaFoldDB" id="C0NB25"/>
<reference evidence="1" key="1">
    <citation type="submission" date="2009-02" db="EMBL/GenBank/DDBJ databases">
        <title>The Genome Sequence of Ajellomyces capsulatus strain G186AR.</title>
        <authorList>
            <consortium name="The Broad Institute Genome Sequencing Platform"/>
            <person name="Champion M."/>
            <person name="Cuomo C."/>
            <person name="Ma L.-J."/>
            <person name="Henn M.R."/>
            <person name="Sil A."/>
            <person name="Goldman B."/>
            <person name="Young S.K."/>
            <person name="Kodira C.D."/>
            <person name="Zeng Q."/>
            <person name="Koehrsen M."/>
            <person name="Alvarado L."/>
            <person name="Berlin A."/>
            <person name="Borenstein D."/>
            <person name="Chen Z."/>
            <person name="Engels R."/>
            <person name="Freedman E."/>
            <person name="Gellesch M."/>
            <person name="Goldberg J."/>
            <person name="Griggs A."/>
            <person name="Gujja S."/>
            <person name="Heiman D."/>
            <person name="Hepburn T."/>
            <person name="Howarth C."/>
            <person name="Jen D."/>
            <person name="Larson L."/>
            <person name="Lewis B."/>
            <person name="Mehta T."/>
            <person name="Park D."/>
            <person name="Pearson M."/>
            <person name="Roberts A."/>
            <person name="Saif S."/>
            <person name="Shea T."/>
            <person name="Shenoy N."/>
            <person name="Sisk P."/>
            <person name="Stolte C."/>
            <person name="Sykes S."/>
            <person name="Walk T."/>
            <person name="White J."/>
            <person name="Yandava C."/>
            <person name="Klein B."/>
            <person name="McEwen J.G."/>
            <person name="Puccia R."/>
            <person name="Goldman G.H."/>
            <person name="Felipe M.S."/>
            <person name="Nino-Vega G."/>
            <person name="San-Blas G."/>
            <person name="Taylor J."/>
            <person name="Mendoza L."/>
            <person name="Galagan J."/>
            <person name="Nusbaum C."/>
            <person name="Birren B."/>
        </authorList>
    </citation>
    <scope>NUCLEOTIDE SEQUENCE</scope>
    <source>
        <strain evidence="1">G186AR</strain>
    </source>
</reference>
<protein>
    <submittedName>
        <fullName evidence="1">Uncharacterized protein</fullName>
    </submittedName>
</protein>
<evidence type="ECO:0000313" key="1">
    <source>
        <dbReference type="EMBL" id="EEH10866.1"/>
    </source>
</evidence>
<sequence length="207" mass="23057">MYGNILAKQDSGIQLSCHKHPGSLELALPMFGGLEIPWLYHSSECITLLKILRCYCDIPQARCWLASPHGEPRAVATPSSIGIARGDILPYCRWYNIKRVDFREMAMKGETLVLTRKSGGECFYHGKQGPIASELIPEYRAIGLGFVGDGSLAAGYISKRTCVWVQRWIYSQESQLQVPSFGGGKEAEKLRLGLFRYSFHVVIAAQS</sequence>
<evidence type="ECO:0000313" key="2">
    <source>
        <dbReference type="Proteomes" id="UP000001631"/>
    </source>
</evidence>
<name>C0NB25_AJECG</name>
<organism evidence="1 2">
    <name type="scientific">Ajellomyces capsulatus (strain G186AR / H82 / ATCC MYA-2454 / RMSCC 2432)</name>
    <name type="common">Darling's disease fungus</name>
    <name type="synonym">Histoplasma capsulatum</name>
    <dbReference type="NCBI Taxonomy" id="447093"/>
    <lineage>
        <taxon>Eukaryota</taxon>
        <taxon>Fungi</taxon>
        <taxon>Dikarya</taxon>
        <taxon>Ascomycota</taxon>
        <taxon>Pezizomycotina</taxon>
        <taxon>Eurotiomycetes</taxon>
        <taxon>Eurotiomycetidae</taxon>
        <taxon>Onygenales</taxon>
        <taxon>Ajellomycetaceae</taxon>
        <taxon>Histoplasma</taxon>
    </lineage>
</organism>
<dbReference type="Proteomes" id="UP000001631">
    <property type="component" value="Unassembled WGS sequence"/>
</dbReference>
<dbReference type="InParanoid" id="C0NB25"/>
<dbReference type="HOGENOM" id="CLU_1326046_0_0_1"/>
<dbReference type="GeneID" id="69033338"/>
<dbReference type="VEuPathDB" id="FungiDB:I7I50_02106"/>
<proteinExistence type="predicted"/>
<dbReference type="EMBL" id="GG663363">
    <property type="protein sequence ID" value="EEH10866.1"/>
    <property type="molecule type" value="Genomic_DNA"/>
</dbReference>
<gene>
    <name evidence="1" type="ORF">HCBG_00321</name>
</gene>
<dbReference type="RefSeq" id="XP_045291346.1">
    <property type="nucleotide sequence ID" value="XM_045427371.1"/>
</dbReference>
<accession>C0NB25</accession>
<keyword evidence="2" id="KW-1185">Reference proteome</keyword>